<accession>A0A382CZ52</accession>
<dbReference type="SUPFAM" id="SSF89796">
    <property type="entry name" value="CoA-transferase family III (CaiB/BaiF)"/>
    <property type="match status" value="1"/>
</dbReference>
<dbReference type="Pfam" id="PF02515">
    <property type="entry name" value="CoA_transf_3"/>
    <property type="match status" value="1"/>
</dbReference>
<evidence type="ECO:0008006" key="3">
    <source>
        <dbReference type="Google" id="ProtNLM"/>
    </source>
</evidence>
<dbReference type="AlphaFoldDB" id="A0A382CZ52"/>
<gene>
    <name evidence="2" type="ORF">METZ01_LOCUS184304</name>
</gene>
<organism evidence="2">
    <name type="scientific">marine metagenome</name>
    <dbReference type="NCBI Taxonomy" id="408172"/>
    <lineage>
        <taxon>unclassified sequences</taxon>
        <taxon>metagenomes</taxon>
        <taxon>ecological metagenomes</taxon>
    </lineage>
</organism>
<evidence type="ECO:0000313" key="2">
    <source>
        <dbReference type="EMBL" id="SVB31450.1"/>
    </source>
</evidence>
<protein>
    <recommendedName>
        <fullName evidence="3">CoA transferase</fullName>
    </recommendedName>
</protein>
<dbReference type="PANTHER" id="PTHR48207">
    <property type="entry name" value="SUCCINATE--HYDROXYMETHYLGLUTARATE COA-TRANSFERASE"/>
    <property type="match status" value="1"/>
</dbReference>
<keyword evidence="1" id="KW-0808">Transferase</keyword>
<dbReference type="PANTHER" id="PTHR48207:SF3">
    <property type="entry name" value="SUCCINATE--HYDROXYMETHYLGLUTARATE COA-TRANSFERASE"/>
    <property type="match status" value="1"/>
</dbReference>
<proteinExistence type="predicted"/>
<dbReference type="Gene3D" id="3.30.1540.10">
    <property type="entry name" value="formyl-coa transferase, domain 3"/>
    <property type="match status" value="1"/>
</dbReference>
<name>A0A382CZ52_9ZZZZ</name>
<sequence>MAKALDGLSVIDISGSVSTEYCSKVFSDYGAEVINLEPESGFETRKIPPFISGKNDSAMHAYLNTNKLSIVRDKLEKESIKKLISNADLVLSNGENSELSAYSEGVLSEISWYGKGGDYENFVGTDAQCFALNGMLRGLGSIEGPPIIPTGYQAQILGGMAAFAGSLGQVLGIELGNNKNPTLLETSIFETCLCLTEVGAVSFFNTGLEGRRMGVNRLGPTYPLGVFPCKEGWIGLTVLTPSQWHAFCKLLNMEHFALVPEYQTTLGRLQDIKIIEPVIQKSLLTFSANDLFYKAQQEAIPLAIVPTMEELLEIDQFVEREAFTSAILPDESKLTVPSIPFRLMNTPPSLGGKVAELGEHTENFTYDK</sequence>
<dbReference type="InterPro" id="IPR044855">
    <property type="entry name" value="CoA-Trfase_III_dom3_sf"/>
</dbReference>
<reference evidence="2" key="1">
    <citation type="submission" date="2018-05" db="EMBL/GenBank/DDBJ databases">
        <authorList>
            <person name="Lanie J.A."/>
            <person name="Ng W.-L."/>
            <person name="Kazmierczak K.M."/>
            <person name="Andrzejewski T.M."/>
            <person name="Davidsen T.M."/>
            <person name="Wayne K.J."/>
            <person name="Tettelin H."/>
            <person name="Glass J.I."/>
            <person name="Rusch D."/>
            <person name="Podicherti R."/>
            <person name="Tsui H.-C.T."/>
            <person name="Winkler M.E."/>
        </authorList>
    </citation>
    <scope>NUCLEOTIDE SEQUENCE</scope>
</reference>
<dbReference type="EMBL" id="UINC01036852">
    <property type="protein sequence ID" value="SVB31450.1"/>
    <property type="molecule type" value="Genomic_DNA"/>
</dbReference>
<dbReference type="Gene3D" id="3.40.50.10540">
    <property type="entry name" value="Crotonobetainyl-coa:carnitine coa-transferase, domain 1"/>
    <property type="match status" value="1"/>
</dbReference>
<dbReference type="InterPro" id="IPR003673">
    <property type="entry name" value="CoA-Trfase_fam_III"/>
</dbReference>
<dbReference type="GO" id="GO:0008410">
    <property type="term" value="F:CoA-transferase activity"/>
    <property type="evidence" value="ECO:0007669"/>
    <property type="project" value="TreeGrafter"/>
</dbReference>
<dbReference type="InterPro" id="IPR023606">
    <property type="entry name" value="CoA-Trfase_III_dom_1_sf"/>
</dbReference>
<dbReference type="InterPro" id="IPR050483">
    <property type="entry name" value="CoA-transferase_III_domain"/>
</dbReference>
<evidence type="ECO:0000256" key="1">
    <source>
        <dbReference type="ARBA" id="ARBA00022679"/>
    </source>
</evidence>